<keyword evidence="5" id="KW-0274">FAD</keyword>
<dbReference type="InterPro" id="IPR050353">
    <property type="entry name" value="PyrK_electron_transfer"/>
</dbReference>
<evidence type="ECO:0000256" key="5">
    <source>
        <dbReference type="ARBA" id="ARBA00022827"/>
    </source>
</evidence>
<dbReference type="Gene3D" id="3.40.50.80">
    <property type="entry name" value="Nucleotide-binding domain of ferredoxin-NADP reductase (FNR) module"/>
    <property type="match status" value="1"/>
</dbReference>
<gene>
    <name evidence="12" type="ORF">A2311_00905</name>
</gene>
<name>A0A1F4TSQ4_UNCSA</name>
<reference evidence="12 13" key="1">
    <citation type="journal article" date="2016" name="Nat. Commun.">
        <title>Thousands of microbial genomes shed light on interconnected biogeochemical processes in an aquifer system.</title>
        <authorList>
            <person name="Anantharaman K."/>
            <person name="Brown C.T."/>
            <person name="Hug L.A."/>
            <person name="Sharon I."/>
            <person name="Castelle C.J."/>
            <person name="Probst A.J."/>
            <person name="Thomas B.C."/>
            <person name="Singh A."/>
            <person name="Wilkins M.J."/>
            <person name="Karaoz U."/>
            <person name="Brodie E.L."/>
            <person name="Williams K.H."/>
            <person name="Hubbard S.S."/>
            <person name="Banfield J.F."/>
        </authorList>
    </citation>
    <scope>NUCLEOTIDE SEQUENCE [LARGE SCALE GENOMIC DNA]</scope>
</reference>
<comment type="caution">
    <text evidence="12">The sequence shown here is derived from an EMBL/GenBank/DDBJ whole genome shotgun (WGS) entry which is preliminary data.</text>
</comment>
<sequence length="274" mass="30262">MVCPSNNPYRPIRARVEQVINETGNIKTFVFKPEEPIPFLAGQFMLVTFPGIGECAFTPSSDPKVIETIEFTIMKAGSVTAKIHELQPGEFVGLRGPYGQPYPLKAYHGKDVYVIGGGVGLAPLRALLFALNHEIDQLNKVVVRFGARSPQDICYKGVINSWGERKKTNLLITVDSTGPGWTGHVGLVTTILDENDIDVKNAVAVVCGPPIMMKFANKRLLDLGFAPKDIYLSMEKNMSCGIGKCFHCNIGKYFVCQDGPVFTWEQLKDIPEPW</sequence>
<evidence type="ECO:0000256" key="4">
    <source>
        <dbReference type="ARBA" id="ARBA00022723"/>
    </source>
</evidence>
<dbReference type="CDD" id="cd06221">
    <property type="entry name" value="sulfite_reductase_like"/>
    <property type="match status" value="1"/>
</dbReference>
<organism evidence="12 13">
    <name type="scientific">candidate division WOR-1 bacterium RIFOXYB2_FULL_48_7</name>
    <dbReference type="NCBI Taxonomy" id="1802583"/>
    <lineage>
        <taxon>Bacteria</taxon>
        <taxon>Bacillati</taxon>
        <taxon>Saganbacteria</taxon>
    </lineage>
</organism>
<dbReference type="InterPro" id="IPR017927">
    <property type="entry name" value="FAD-bd_FR_type"/>
</dbReference>
<keyword evidence="1" id="KW-0813">Transport</keyword>
<dbReference type="InterPro" id="IPR008333">
    <property type="entry name" value="Cbr1-like_FAD-bd_dom"/>
</dbReference>
<dbReference type="InterPro" id="IPR019480">
    <property type="entry name" value="Dihydroorotate_DH_Fe-S-bd"/>
</dbReference>
<evidence type="ECO:0000313" key="13">
    <source>
        <dbReference type="Proteomes" id="UP000178951"/>
    </source>
</evidence>
<dbReference type="Gene3D" id="2.40.30.10">
    <property type="entry name" value="Translation factors"/>
    <property type="match status" value="1"/>
</dbReference>
<evidence type="ECO:0000259" key="11">
    <source>
        <dbReference type="PROSITE" id="PS51384"/>
    </source>
</evidence>
<dbReference type="GO" id="GO:0006221">
    <property type="term" value="P:pyrimidine nucleotide biosynthetic process"/>
    <property type="evidence" value="ECO:0007669"/>
    <property type="project" value="InterPro"/>
</dbReference>
<dbReference type="Pfam" id="PF00175">
    <property type="entry name" value="NAD_binding_1"/>
    <property type="match status" value="1"/>
</dbReference>
<dbReference type="Proteomes" id="UP000178951">
    <property type="component" value="Unassembled WGS sequence"/>
</dbReference>
<keyword evidence="2" id="KW-0285">Flavoprotein</keyword>
<dbReference type="Pfam" id="PF10418">
    <property type="entry name" value="DHODB_Fe-S_bind"/>
    <property type="match status" value="1"/>
</dbReference>
<dbReference type="GO" id="GO:0016491">
    <property type="term" value="F:oxidoreductase activity"/>
    <property type="evidence" value="ECO:0007669"/>
    <property type="project" value="InterPro"/>
</dbReference>
<evidence type="ECO:0000256" key="1">
    <source>
        <dbReference type="ARBA" id="ARBA00022448"/>
    </source>
</evidence>
<evidence type="ECO:0000313" key="12">
    <source>
        <dbReference type="EMBL" id="OGC35667.1"/>
    </source>
</evidence>
<dbReference type="GO" id="GO:0046872">
    <property type="term" value="F:metal ion binding"/>
    <property type="evidence" value="ECO:0007669"/>
    <property type="project" value="UniProtKB-KW"/>
</dbReference>
<dbReference type="SUPFAM" id="SSF63380">
    <property type="entry name" value="Riboflavin synthase domain-like"/>
    <property type="match status" value="1"/>
</dbReference>
<dbReference type="InterPro" id="IPR001433">
    <property type="entry name" value="OxRdtase_FAD/NAD-bd"/>
</dbReference>
<evidence type="ECO:0000256" key="3">
    <source>
        <dbReference type="ARBA" id="ARBA00022714"/>
    </source>
</evidence>
<dbReference type="InterPro" id="IPR012165">
    <property type="entry name" value="Cyt_c3_hydrogenase_gsu"/>
</dbReference>
<feature type="binding site" evidence="10">
    <location>
        <position position="256"/>
    </location>
    <ligand>
        <name>[2Fe-2S] cluster</name>
        <dbReference type="ChEBI" id="CHEBI:190135"/>
    </ligand>
</feature>
<dbReference type="STRING" id="1802583.A2311_00905"/>
<dbReference type="PRINTS" id="PR00410">
    <property type="entry name" value="PHEHYDRXLASE"/>
</dbReference>
<dbReference type="EMBL" id="MEUF01000022">
    <property type="protein sequence ID" value="OGC35667.1"/>
    <property type="molecule type" value="Genomic_DNA"/>
</dbReference>
<keyword evidence="3 10" id="KW-0001">2Fe-2S</keyword>
<dbReference type="SUPFAM" id="SSF52343">
    <property type="entry name" value="Ferredoxin reductase-like, C-terminal NADP-linked domain"/>
    <property type="match status" value="1"/>
</dbReference>
<evidence type="ECO:0000256" key="6">
    <source>
        <dbReference type="ARBA" id="ARBA00022982"/>
    </source>
</evidence>
<feature type="domain" description="FAD-binding FR-type" evidence="11">
    <location>
        <begin position="9"/>
        <end position="104"/>
    </location>
</feature>
<dbReference type="Pfam" id="PF00970">
    <property type="entry name" value="FAD_binding_6"/>
    <property type="match status" value="1"/>
</dbReference>
<dbReference type="GO" id="GO:0051537">
    <property type="term" value="F:2 iron, 2 sulfur cluster binding"/>
    <property type="evidence" value="ECO:0007669"/>
    <property type="project" value="UniProtKB-KW"/>
</dbReference>
<evidence type="ECO:0000256" key="10">
    <source>
        <dbReference type="PIRSR" id="PIRSR006816-2"/>
    </source>
</evidence>
<dbReference type="InterPro" id="IPR039261">
    <property type="entry name" value="FNR_nucleotide-bd"/>
</dbReference>
<keyword evidence="6" id="KW-0249">Electron transport</keyword>
<dbReference type="InterPro" id="IPR037117">
    <property type="entry name" value="Dihydroorotate_DH_ele_sf"/>
</dbReference>
<dbReference type="PROSITE" id="PS51384">
    <property type="entry name" value="FAD_FR"/>
    <property type="match status" value="1"/>
</dbReference>
<keyword evidence="4 10" id="KW-0479">Metal-binding</keyword>
<evidence type="ECO:0000256" key="9">
    <source>
        <dbReference type="ARBA" id="ARBA00034078"/>
    </source>
</evidence>
<keyword evidence="7 10" id="KW-0408">Iron</keyword>
<keyword evidence="8 10" id="KW-0411">Iron-sulfur</keyword>
<dbReference type="PIRSF" id="PIRSF006816">
    <property type="entry name" value="Cyc3_hyd_g"/>
    <property type="match status" value="1"/>
</dbReference>
<dbReference type="AlphaFoldDB" id="A0A1F4TSQ4"/>
<comment type="cofactor">
    <cofactor evidence="10">
        <name>[2Fe-2S] cluster</name>
        <dbReference type="ChEBI" id="CHEBI:190135"/>
    </cofactor>
    <text evidence="10">Binds 1 [2Fe-2S] cluster per subunit.</text>
</comment>
<evidence type="ECO:0000256" key="7">
    <source>
        <dbReference type="ARBA" id="ARBA00023004"/>
    </source>
</evidence>
<evidence type="ECO:0000256" key="2">
    <source>
        <dbReference type="ARBA" id="ARBA00022630"/>
    </source>
</evidence>
<protein>
    <recommendedName>
        <fullName evidence="11">FAD-binding FR-type domain-containing protein</fullName>
    </recommendedName>
</protein>
<dbReference type="InterPro" id="IPR017938">
    <property type="entry name" value="Riboflavin_synthase-like_b-brl"/>
</dbReference>
<dbReference type="Gene3D" id="2.10.240.10">
    <property type="entry name" value="Dihydroorotate dehydrogenase, electron transfer subunit"/>
    <property type="match status" value="1"/>
</dbReference>
<accession>A0A1F4TSQ4</accession>
<evidence type="ECO:0000256" key="8">
    <source>
        <dbReference type="ARBA" id="ARBA00023014"/>
    </source>
</evidence>
<dbReference type="PANTHER" id="PTHR43513:SF1">
    <property type="entry name" value="ANAEROBIC SULFITE REDUCTASE SUBUNIT B"/>
    <property type="match status" value="1"/>
</dbReference>
<feature type="binding site" evidence="10">
    <location>
        <position position="245"/>
    </location>
    <ligand>
        <name>[2Fe-2S] cluster</name>
        <dbReference type="ChEBI" id="CHEBI:190135"/>
    </ligand>
</feature>
<feature type="binding site" evidence="10">
    <location>
        <position position="248"/>
    </location>
    <ligand>
        <name>[2Fe-2S] cluster</name>
        <dbReference type="ChEBI" id="CHEBI:190135"/>
    </ligand>
</feature>
<dbReference type="GO" id="GO:0050660">
    <property type="term" value="F:flavin adenine dinucleotide binding"/>
    <property type="evidence" value="ECO:0007669"/>
    <property type="project" value="InterPro"/>
</dbReference>
<comment type="cofactor">
    <cofactor evidence="9">
        <name>[2Fe-2S] cluster</name>
        <dbReference type="ChEBI" id="CHEBI:190135"/>
    </cofactor>
</comment>
<proteinExistence type="predicted"/>
<feature type="binding site" evidence="10">
    <location>
        <position position="240"/>
    </location>
    <ligand>
        <name>[2Fe-2S] cluster</name>
        <dbReference type="ChEBI" id="CHEBI:190135"/>
    </ligand>
</feature>
<dbReference type="PANTHER" id="PTHR43513">
    <property type="entry name" value="DIHYDROOROTATE DEHYDROGENASE B (NAD(+)), ELECTRON TRANSFER SUBUNIT"/>
    <property type="match status" value="1"/>
</dbReference>